<dbReference type="Gene3D" id="2.30.30.40">
    <property type="entry name" value="SH3 Domains"/>
    <property type="match status" value="1"/>
</dbReference>
<reference evidence="9" key="1">
    <citation type="submission" date="2023-01" db="EMBL/GenBank/DDBJ databases">
        <title>Genome assembly of the deep-sea coral Lophelia pertusa.</title>
        <authorList>
            <person name="Herrera S."/>
            <person name="Cordes E."/>
        </authorList>
    </citation>
    <scope>NUCLEOTIDE SEQUENCE</scope>
    <source>
        <strain evidence="9">USNM1676648</strain>
        <tissue evidence="9">Polyp</tissue>
    </source>
</reference>
<organism evidence="9 10">
    <name type="scientific">Desmophyllum pertusum</name>
    <dbReference type="NCBI Taxonomy" id="174260"/>
    <lineage>
        <taxon>Eukaryota</taxon>
        <taxon>Metazoa</taxon>
        <taxon>Cnidaria</taxon>
        <taxon>Anthozoa</taxon>
        <taxon>Hexacorallia</taxon>
        <taxon>Scleractinia</taxon>
        <taxon>Caryophylliina</taxon>
        <taxon>Caryophylliidae</taxon>
        <taxon>Desmophyllum</taxon>
    </lineage>
</organism>
<evidence type="ECO:0000259" key="8">
    <source>
        <dbReference type="PROSITE" id="PS51022"/>
    </source>
</evidence>
<dbReference type="InterPro" id="IPR050716">
    <property type="entry name" value="MAGUK"/>
</dbReference>
<dbReference type="InterPro" id="IPR014775">
    <property type="entry name" value="L27_C"/>
</dbReference>
<dbReference type="InterPro" id="IPR001478">
    <property type="entry name" value="PDZ"/>
</dbReference>
<feature type="domain" description="PDZ" evidence="7">
    <location>
        <begin position="305"/>
        <end position="390"/>
    </location>
</feature>
<evidence type="ECO:0000256" key="4">
    <source>
        <dbReference type="SAM" id="MobiDB-lite"/>
    </source>
</evidence>
<evidence type="ECO:0000259" key="6">
    <source>
        <dbReference type="PROSITE" id="PS50052"/>
    </source>
</evidence>
<feature type="compositionally biased region" description="Acidic residues" evidence="4">
    <location>
        <begin position="198"/>
        <end position="207"/>
    </location>
</feature>
<feature type="domain" description="Guanylate kinase-like" evidence="6">
    <location>
        <begin position="535"/>
        <end position="728"/>
    </location>
</feature>
<sequence>MIRFYSMSNVTNTKQGDPSFQRLLTCLEQIRHKLDSREDDFQFLGNYFHSKDFWKLVKVHSTISYSDNGKSEAVHGNAVDIAGQVAETLLPQTGLNKEIQELQHILRKPHFKGLLQAHDLIAAGDFTSIVPEDEETSDQLLEEKPEKCNSGDNIPVENYKAEENDDVNINDRMGADVKTTPPAADSYSTDDDGRGIDYEETEDLDEADGNKEKDNLDKNTFVTFADMGNDNAEVLSSWDLPVTPNNMESAFQLPVTDHSISKRQGGEDANDMSNANNDIKEEHGMGGHKVDGTAAVKVVDNAVRTVRMFRNAKETLGITVKAVRSEGNAERIVVARILRGGLADTFAALYLDDEILEINGKRVEGLTANEVADMMDGVTGSVDIKVFPAKKDRKLTRETKICLRACFDYNPLQDPLIPCKEVGVAFSTGDVLHVVNMDDANWWQARKDGCNHDKAGLIPSKDFQEKRQHFNRISSSNDVTLQNDKNGRQASPFKRMIRKTTDSNKVFCNFLQDIQMDGWPAYEPVAKYLERPEKKRLLLLIGAPGVGRNEIKKLLLSNSPDKFITTVPHTSRRMKSYEADSKDYFFVSRQTMENFIQKRKLIEFGEYKGCLYGTSIDSIKRALKSGKTCVLKIQPEVMLMLRTTEFKPYCVYIKPPPLKELRTSRLTVQAKSKPASDKSLMRTFKEEDLQEMISASRMLEDTYGRFFDLTVVNKEIDEAHVSVTEAFERLEQEEHWVPLDWAQKN</sequence>
<evidence type="ECO:0000259" key="5">
    <source>
        <dbReference type="PROSITE" id="PS50002"/>
    </source>
</evidence>
<evidence type="ECO:0000256" key="1">
    <source>
        <dbReference type="ARBA" id="ARBA00007014"/>
    </source>
</evidence>
<dbReference type="InterPro" id="IPR001452">
    <property type="entry name" value="SH3_domain"/>
</dbReference>
<comment type="similarity">
    <text evidence="1">Belongs to the MAGUK family.</text>
</comment>
<dbReference type="PROSITE" id="PS51022">
    <property type="entry name" value="L27"/>
    <property type="match status" value="1"/>
</dbReference>
<feature type="domain" description="L27" evidence="8">
    <location>
        <begin position="71"/>
        <end position="129"/>
    </location>
</feature>
<dbReference type="SMART" id="SM00569">
    <property type="entry name" value="L27"/>
    <property type="match status" value="2"/>
</dbReference>
<feature type="domain" description="SH3" evidence="5">
    <location>
        <begin position="398"/>
        <end position="468"/>
    </location>
</feature>
<dbReference type="InterPro" id="IPR004172">
    <property type="entry name" value="L27_dom"/>
</dbReference>
<dbReference type="Gene3D" id="1.10.287.650">
    <property type="entry name" value="L27 domain"/>
    <property type="match status" value="2"/>
</dbReference>
<dbReference type="Pfam" id="PF00625">
    <property type="entry name" value="Guanylate_kin"/>
    <property type="match status" value="1"/>
</dbReference>
<dbReference type="Gene3D" id="3.40.50.300">
    <property type="entry name" value="P-loop containing nucleotide triphosphate hydrolases"/>
    <property type="match status" value="1"/>
</dbReference>
<dbReference type="InterPro" id="IPR036892">
    <property type="entry name" value="L27_dom_sf"/>
</dbReference>
<evidence type="ECO:0000256" key="3">
    <source>
        <dbReference type="PROSITE-ProRule" id="PRU00192"/>
    </source>
</evidence>
<dbReference type="PROSITE" id="PS50052">
    <property type="entry name" value="GUANYLATE_KINASE_2"/>
    <property type="match status" value="1"/>
</dbReference>
<feature type="region of interest" description="Disordered" evidence="4">
    <location>
        <begin position="172"/>
        <end position="214"/>
    </location>
</feature>
<dbReference type="Gene3D" id="2.30.42.10">
    <property type="match status" value="1"/>
</dbReference>
<keyword evidence="10" id="KW-1185">Reference proteome</keyword>
<keyword evidence="2 3" id="KW-0728">SH3 domain</keyword>
<dbReference type="EMBL" id="MU826893">
    <property type="protein sequence ID" value="KAJ7369680.1"/>
    <property type="molecule type" value="Genomic_DNA"/>
</dbReference>
<dbReference type="Pfam" id="PF02828">
    <property type="entry name" value="L27"/>
    <property type="match status" value="1"/>
</dbReference>
<evidence type="ECO:0000259" key="7">
    <source>
        <dbReference type="PROSITE" id="PS50106"/>
    </source>
</evidence>
<dbReference type="Proteomes" id="UP001163046">
    <property type="component" value="Unassembled WGS sequence"/>
</dbReference>
<evidence type="ECO:0000256" key="2">
    <source>
        <dbReference type="ARBA" id="ARBA00022443"/>
    </source>
</evidence>
<dbReference type="InterPro" id="IPR036028">
    <property type="entry name" value="SH3-like_dom_sf"/>
</dbReference>
<dbReference type="FunFam" id="3.30.63.10:FF:000002">
    <property type="entry name" value="Guanylate kinase 1"/>
    <property type="match status" value="1"/>
</dbReference>
<gene>
    <name evidence="9" type="primary">MPP7</name>
    <name evidence="9" type="ORF">OS493_037180</name>
</gene>
<evidence type="ECO:0000313" key="10">
    <source>
        <dbReference type="Proteomes" id="UP001163046"/>
    </source>
</evidence>
<dbReference type="AlphaFoldDB" id="A0A9W9YUE2"/>
<dbReference type="InterPro" id="IPR027417">
    <property type="entry name" value="P-loop_NTPase"/>
</dbReference>
<protein>
    <submittedName>
        <fullName evidence="9">MAGUK p55 sub member 7</fullName>
    </submittedName>
</protein>
<name>A0A9W9YUE2_9CNID</name>
<dbReference type="Pfam" id="PF00018">
    <property type="entry name" value="SH3_1"/>
    <property type="match status" value="1"/>
</dbReference>
<dbReference type="SMART" id="SM00072">
    <property type="entry name" value="GuKc"/>
    <property type="match status" value="1"/>
</dbReference>
<accession>A0A9W9YUE2</accession>
<dbReference type="SUPFAM" id="SSF52540">
    <property type="entry name" value="P-loop containing nucleoside triphosphate hydrolases"/>
    <property type="match status" value="1"/>
</dbReference>
<dbReference type="Pfam" id="PF00595">
    <property type="entry name" value="PDZ"/>
    <property type="match status" value="1"/>
</dbReference>
<dbReference type="OrthoDB" id="439127at2759"/>
<dbReference type="SUPFAM" id="SSF101288">
    <property type="entry name" value="L27 domain"/>
    <property type="match status" value="1"/>
</dbReference>
<dbReference type="SUPFAM" id="SSF50044">
    <property type="entry name" value="SH3-domain"/>
    <property type="match status" value="1"/>
</dbReference>
<comment type="caution">
    <text evidence="9">The sequence shown here is derived from an EMBL/GenBank/DDBJ whole genome shotgun (WGS) entry which is preliminary data.</text>
</comment>
<dbReference type="InterPro" id="IPR008145">
    <property type="entry name" value="GK/Ca_channel_bsu"/>
</dbReference>
<dbReference type="InterPro" id="IPR008144">
    <property type="entry name" value="Guanylate_kin-like_dom"/>
</dbReference>
<dbReference type="SUPFAM" id="SSF50156">
    <property type="entry name" value="PDZ domain-like"/>
    <property type="match status" value="1"/>
</dbReference>
<dbReference type="InterPro" id="IPR036034">
    <property type="entry name" value="PDZ_sf"/>
</dbReference>
<dbReference type="SMART" id="SM00228">
    <property type="entry name" value="PDZ"/>
    <property type="match status" value="1"/>
</dbReference>
<dbReference type="PANTHER" id="PTHR23122">
    <property type="entry name" value="MEMBRANE-ASSOCIATED GUANYLATE KINASE MAGUK"/>
    <property type="match status" value="1"/>
</dbReference>
<dbReference type="PROSITE" id="PS50002">
    <property type="entry name" value="SH3"/>
    <property type="match status" value="1"/>
</dbReference>
<evidence type="ECO:0000313" key="9">
    <source>
        <dbReference type="EMBL" id="KAJ7369680.1"/>
    </source>
</evidence>
<dbReference type="SMART" id="SM00326">
    <property type="entry name" value="SH3"/>
    <property type="match status" value="1"/>
</dbReference>
<feature type="region of interest" description="Disordered" evidence="4">
    <location>
        <begin position="133"/>
        <end position="156"/>
    </location>
</feature>
<dbReference type="CDD" id="cd11862">
    <property type="entry name" value="SH3_MPP"/>
    <property type="match status" value="1"/>
</dbReference>
<proteinExistence type="inferred from homology"/>
<dbReference type="PROSITE" id="PS50106">
    <property type="entry name" value="PDZ"/>
    <property type="match status" value="1"/>
</dbReference>